<sequence length="101" mass="11982">MLIYNVTTKVTWAIHQDWLQWMQQVHIPEVMATGCFNRFQMVRLLETEDEDGPTYAVQYHADSHQQYDTYIEVHAPALRQSSMEKWGNQFISFRSLMEIVA</sequence>
<evidence type="ECO:0000313" key="2">
    <source>
        <dbReference type="Proteomes" id="UP000426027"/>
    </source>
</evidence>
<name>A0A6I6H5P6_9BACT</name>
<dbReference type="KEGG" id="fls:GLV81_17320"/>
<reference evidence="1 2" key="1">
    <citation type="submission" date="2019-11" db="EMBL/GenBank/DDBJ databases">
        <authorList>
            <person name="Im W.T."/>
        </authorList>
    </citation>
    <scope>NUCLEOTIDE SEQUENCE [LARGE SCALE GENOMIC DNA]</scope>
    <source>
        <strain evidence="1 2">SB-02</strain>
    </source>
</reference>
<dbReference type="EMBL" id="CP046566">
    <property type="protein sequence ID" value="QGW29641.1"/>
    <property type="molecule type" value="Genomic_DNA"/>
</dbReference>
<gene>
    <name evidence="1" type="ORF">GLV81_17320</name>
</gene>
<accession>A0A6I6H5P6</accession>
<evidence type="ECO:0000313" key="1">
    <source>
        <dbReference type="EMBL" id="QGW29641.1"/>
    </source>
</evidence>
<protein>
    <submittedName>
        <fullName evidence="1">DUF4286 family protein</fullName>
    </submittedName>
</protein>
<proteinExistence type="predicted"/>
<dbReference type="Proteomes" id="UP000426027">
    <property type="component" value="Chromosome"/>
</dbReference>
<dbReference type="Pfam" id="PF14114">
    <property type="entry name" value="DUF4286"/>
    <property type="match status" value="1"/>
</dbReference>
<organism evidence="1 2">
    <name type="scientific">Phnomibacter ginsenosidimutans</name>
    <dbReference type="NCBI Taxonomy" id="2676868"/>
    <lineage>
        <taxon>Bacteria</taxon>
        <taxon>Pseudomonadati</taxon>
        <taxon>Bacteroidota</taxon>
        <taxon>Chitinophagia</taxon>
        <taxon>Chitinophagales</taxon>
        <taxon>Chitinophagaceae</taxon>
        <taxon>Phnomibacter</taxon>
    </lineage>
</organism>
<keyword evidence="2" id="KW-1185">Reference proteome</keyword>
<dbReference type="AlphaFoldDB" id="A0A6I6H5P6"/>
<dbReference type="InterPro" id="IPR025563">
    <property type="entry name" value="DUF4286"/>
</dbReference>
<dbReference type="RefSeq" id="WP_157480036.1">
    <property type="nucleotide sequence ID" value="NZ_CP046566.1"/>
</dbReference>